<evidence type="ECO:0000256" key="1">
    <source>
        <dbReference type="SAM" id="MobiDB-lite"/>
    </source>
</evidence>
<dbReference type="Proteomes" id="UP000242146">
    <property type="component" value="Unassembled WGS sequence"/>
</dbReference>
<keyword evidence="3" id="KW-1185">Reference proteome</keyword>
<feature type="region of interest" description="Disordered" evidence="1">
    <location>
        <begin position="85"/>
        <end position="107"/>
    </location>
</feature>
<proteinExistence type="predicted"/>
<evidence type="ECO:0000313" key="3">
    <source>
        <dbReference type="Proteomes" id="UP000242146"/>
    </source>
</evidence>
<organism evidence="2 3">
    <name type="scientific">Hesseltinella vesiculosa</name>
    <dbReference type="NCBI Taxonomy" id="101127"/>
    <lineage>
        <taxon>Eukaryota</taxon>
        <taxon>Fungi</taxon>
        <taxon>Fungi incertae sedis</taxon>
        <taxon>Mucoromycota</taxon>
        <taxon>Mucoromycotina</taxon>
        <taxon>Mucoromycetes</taxon>
        <taxon>Mucorales</taxon>
        <taxon>Cunninghamellaceae</taxon>
        <taxon>Hesseltinella</taxon>
    </lineage>
</organism>
<accession>A0A1X2G777</accession>
<dbReference type="AlphaFoldDB" id="A0A1X2G777"/>
<sequence>MATRSGQRKPDRANEIRKDIEQLERRIETADKKASLPTMEAIDNAELDAIYKELSAKPVQMSQPHISPDYLEKLRVKFLDTRTMPAQLDQQDTPALPSGSTEMPSQDPTIDALTPDTTRSHLPEDVTIKDFEQLIYTNALARRPDQAEQGLKLMKVNRVRMRYTWP</sequence>
<name>A0A1X2G777_9FUNG</name>
<comment type="caution">
    <text evidence="2">The sequence shown here is derived from an EMBL/GenBank/DDBJ whole genome shotgun (WGS) entry which is preliminary data.</text>
</comment>
<reference evidence="2 3" key="1">
    <citation type="submission" date="2016-07" db="EMBL/GenBank/DDBJ databases">
        <title>Pervasive Adenine N6-methylation of Active Genes in Fungi.</title>
        <authorList>
            <consortium name="DOE Joint Genome Institute"/>
            <person name="Mondo S.J."/>
            <person name="Dannebaum R.O."/>
            <person name="Kuo R.C."/>
            <person name="Labutti K."/>
            <person name="Haridas S."/>
            <person name="Kuo A."/>
            <person name="Salamov A."/>
            <person name="Ahrendt S.R."/>
            <person name="Lipzen A."/>
            <person name="Sullivan W."/>
            <person name="Andreopoulos W.B."/>
            <person name="Clum A."/>
            <person name="Lindquist E."/>
            <person name="Daum C."/>
            <person name="Ramamoorthy G.K."/>
            <person name="Gryganskyi A."/>
            <person name="Culley D."/>
            <person name="Magnuson J.K."/>
            <person name="James T.Y."/>
            <person name="O'Malley M.A."/>
            <person name="Stajich J.E."/>
            <person name="Spatafora J.W."/>
            <person name="Visel A."/>
            <person name="Grigoriev I.V."/>
        </authorList>
    </citation>
    <scope>NUCLEOTIDE SEQUENCE [LARGE SCALE GENOMIC DNA]</scope>
    <source>
        <strain evidence="2 3">NRRL 3301</strain>
    </source>
</reference>
<gene>
    <name evidence="2" type="ORF">DM01DRAFT_1339470</name>
</gene>
<dbReference type="STRING" id="101127.A0A1X2G777"/>
<feature type="compositionally biased region" description="Polar residues" evidence="1">
    <location>
        <begin position="88"/>
        <end position="107"/>
    </location>
</feature>
<dbReference type="EMBL" id="MCGT01000036">
    <property type="protein sequence ID" value="ORX46818.1"/>
    <property type="molecule type" value="Genomic_DNA"/>
</dbReference>
<protein>
    <submittedName>
        <fullName evidence="2">Uncharacterized protein</fullName>
    </submittedName>
</protein>
<evidence type="ECO:0000313" key="2">
    <source>
        <dbReference type="EMBL" id="ORX46818.1"/>
    </source>
</evidence>